<keyword evidence="5" id="KW-0325">Glycoprotein</keyword>
<sequence>MAHHVHPILVFLAIIATAAPGHAIFHFDFRTDMISPFDGGYSRHDDWRRAALASNARIAKDSSKLRKLLGIGSEDASEADVGDAVAGKEGHWLTVGIGTPPQPAKMMLDTGSPLIFTQCELFNAPKAKQIEPIVNPAKSSTFKVLPCNDPLCKGAEFNNCTENKCMYTTQYTSLTSEGVFASDTFTFAKERNVAVPLGFGCGTLSGEGLAGASGIMGLSWSNLSLITQLSVPRFSYCFTPFTELKPSPLLFGTKADLTKYKTTGPIQTVSLIKNPVDDAHYYVPMVGISLGAKRLDVPSASLALNPDGTGGTTVVTASTMSFLVKPAFEELKKEVMEAVKFSVTKRKVKEYQLCFELPAGTSMEKVEVPPLRLHFDGGAEMSLPRDNYFQEPKPGLMCLAVGEAPESFFPNVISNVQQQNMHMVFDIQNRKLSFAPTECEKM</sequence>
<evidence type="ECO:0000256" key="2">
    <source>
        <dbReference type="ARBA" id="ARBA00022670"/>
    </source>
</evidence>
<evidence type="ECO:0000256" key="3">
    <source>
        <dbReference type="ARBA" id="ARBA00022750"/>
    </source>
</evidence>
<feature type="chain" id="PRO_5043697195" description="Peptidase A1 domain-containing protein" evidence="6">
    <location>
        <begin position="24"/>
        <end position="442"/>
    </location>
</feature>
<evidence type="ECO:0000256" key="1">
    <source>
        <dbReference type="ARBA" id="ARBA00007447"/>
    </source>
</evidence>
<keyword evidence="2" id="KW-0645">Protease</keyword>
<proteinExistence type="inferred from homology"/>
<feature type="domain" description="Peptidase A1" evidence="7">
    <location>
        <begin position="91"/>
        <end position="435"/>
    </location>
</feature>
<dbReference type="GO" id="GO:0005576">
    <property type="term" value="C:extracellular region"/>
    <property type="evidence" value="ECO:0007669"/>
    <property type="project" value="TreeGrafter"/>
</dbReference>
<dbReference type="Proteomes" id="UP001054889">
    <property type="component" value="Unassembled WGS sequence"/>
</dbReference>
<gene>
    <name evidence="8" type="primary">gb03397</name>
    <name evidence="8" type="ORF">PR202_gb03397</name>
</gene>
<dbReference type="InterPro" id="IPR034161">
    <property type="entry name" value="Pepsin-like_plant"/>
</dbReference>
<dbReference type="Pfam" id="PF14543">
    <property type="entry name" value="TAXi_N"/>
    <property type="match status" value="1"/>
</dbReference>
<organism evidence="8 9">
    <name type="scientific">Eleusine coracana subsp. coracana</name>
    <dbReference type="NCBI Taxonomy" id="191504"/>
    <lineage>
        <taxon>Eukaryota</taxon>
        <taxon>Viridiplantae</taxon>
        <taxon>Streptophyta</taxon>
        <taxon>Embryophyta</taxon>
        <taxon>Tracheophyta</taxon>
        <taxon>Spermatophyta</taxon>
        <taxon>Magnoliopsida</taxon>
        <taxon>Liliopsida</taxon>
        <taxon>Poales</taxon>
        <taxon>Poaceae</taxon>
        <taxon>PACMAD clade</taxon>
        <taxon>Chloridoideae</taxon>
        <taxon>Cynodonteae</taxon>
        <taxon>Eleusininae</taxon>
        <taxon>Eleusine</taxon>
    </lineage>
</organism>
<feature type="signal peptide" evidence="6">
    <location>
        <begin position="1"/>
        <end position="23"/>
    </location>
</feature>
<dbReference type="InterPro" id="IPR021109">
    <property type="entry name" value="Peptidase_aspartic_dom_sf"/>
</dbReference>
<keyword evidence="4" id="KW-0378">Hydrolase</keyword>
<evidence type="ECO:0000313" key="9">
    <source>
        <dbReference type="Proteomes" id="UP001054889"/>
    </source>
</evidence>
<dbReference type="PROSITE" id="PS51767">
    <property type="entry name" value="PEPTIDASE_A1"/>
    <property type="match status" value="1"/>
</dbReference>
<dbReference type="PANTHER" id="PTHR47967:SF56">
    <property type="entry name" value="PEPTIDASE A1 DOMAIN-CONTAINING PROTEIN"/>
    <property type="match status" value="1"/>
</dbReference>
<dbReference type="GO" id="GO:0004190">
    <property type="term" value="F:aspartic-type endopeptidase activity"/>
    <property type="evidence" value="ECO:0007669"/>
    <property type="project" value="UniProtKB-KW"/>
</dbReference>
<dbReference type="SUPFAM" id="SSF50630">
    <property type="entry name" value="Acid proteases"/>
    <property type="match status" value="1"/>
</dbReference>
<keyword evidence="9" id="KW-1185">Reference proteome</keyword>
<accession>A0AAV5E138</accession>
<dbReference type="PANTHER" id="PTHR47967">
    <property type="entry name" value="OS07G0603500 PROTEIN-RELATED"/>
    <property type="match status" value="1"/>
</dbReference>
<dbReference type="AlphaFoldDB" id="A0AAV5E138"/>
<dbReference type="InterPro" id="IPR032861">
    <property type="entry name" value="TAXi_N"/>
</dbReference>
<dbReference type="Gene3D" id="2.40.70.10">
    <property type="entry name" value="Acid Proteases"/>
    <property type="match status" value="2"/>
</dbReference>
<keyword evidence="3" id="KW-0064">Aspartyl protease</keyword>
<evidence type="ECO:0000256" key="6">
    <source>
        <dbReference type="SAM" id="SignalP"/>
    </source>
</evidence>
<dbReference type="InterPro" id="IPR033121">
    <property type="entry name" value="PEPTIDASE_A1"/>
</dbReference>
<dbReference type="InterPro" id="IPR032799">
    <property type="entry name" value="TAXi_C"/>
</dbReference>
<evidence type="ECO:0000313" key="8">
    <source>
        <dbReference type="EMBL" id="GJN16412.1"/>
    </source>
</evidence>
<reference evidence="8" key="2">
    <citation type="submission" date="2021-12" db="EMBL/GenBank/DDBJ databases">
        <title>Resequencing data analysis of finger millet.</title>
        <authorList>
            <person name="Hatakeyama M."/>
            <person name="Aluri S."/>
            <person name="Balachadran M.T."/>
            <person name="Sivarajan S.R."/>
            <person name="Poveda L."/>
            <person name="Shimizu-Inatsugi R."/>
            <person name="Schlapbach R."/>
            <person name="Sreeman S.M."/>
            <person name="Shimizu K.K."/>
        </authorList>
    </citation>
    <scope>NUCLEOTIDE SEQUENCE</scope>
</reference>
<name>A0AAV5E138_ELECO</name>
<evidence type="ECO:0000256" key="5">
    <source>
        <dbReference type="ARBA" id="ARBA00023180"/>
    </source>
</evidence>
<evidence type="ECO:0000256" key="4">
    <source>
        <dbReference type="ARBA" id="ARBA00022801"/>
    </source>
</evidence>
<keyword evidence="6" id="KW-0732">Signal</keyword>
<comment type="similarity">
    <text evidence="1">Belongs to the peptidase A1 family.</text>
</comment>
<dbReference type="Pfam" id="PF14541">
    <property type="entry name" value="TAXi_C"/>
    <property type="match status" value="1"/>
</dbReference>
<protein>
    <recommendedName>
        <fullName evidence="7">Peptidase A1 domain-containing protein</fullName>
    </recommendedName>
</protein>
<dbReference type="GO" id="GO:0006508">
    <property type="term" value="P:proteolysis"/>
    <property type="evidence" value="ECO:0007669"/>
    <property type="project" value="UniProtKB-KW"/>
</dbReference>
<dbReference type="InterPro" id="IPR051708">
    <property type="entry name" value="Plant_Aspart_Prot_A1"/>
</dbReference>
<reference evidence="8" key="1">
    <citation type="journal article" date="2018" name="DNA Res.">
        <title>Multiple hybrid de novo genome assembly of finger millet, an orphan allotetraploid crop.</title>
        <authorList>
            <person name="Hatakeyama M."/>
            <person name="Aluri S."/>
            <person name="Balachadran M.T."/>
            <person name="Sivarajan S.R."/>
            <person name="Patrignani A."/>
            <person name="Gruter S."/>
            <person name="Poveda L."/>
            <person name="Shimizu-Inatsugi R."/>
            <person name="Baeten J."/>
            <person name="Francoijs K.J."/>
            <person name="Nataraja K.N."/>
            <person name="Reddy Y.A.N."/>
            <person name="Phadnis S."/>
            <person name="Ravikumar R.L."/>
            <person name="Schlapbach R."/>
            <person name="Sreeman S.M."/>
            <person name="Shimizu K.K."/>
        </authorList>
    </citation>
    <scope>NUCLEOTIDE SEQUENCE</scope>
</reference>
<comment type="caution">
    <text evidence="8">The sequence shown here is derived from an EMBL/GenBank/DDBJ whole genome shotgun (WGS) entry which is preliminary data.</text>
</comment>
<evidence type="ECO:0000259" key="7">
    <source>
        <dbReference type="PROSITE" id="PS51767"/>
    </source>
</evidence>
<dbReference type="EMBL" id="BQKI01000072">
    <property type="protein sequence ID" value="GJN16412.1"/>
    <property type="molecule type" value="Genomic_DNA"/>
</dbReference>
<dbReference type="CDD" id="cd05476">
    <property type="entry name" value="pepsin_A_like_plant"/>
    <property type="match status" value="1"/>
</dbReference>